<proteinExistence type="predicted"/>
<reference evidence="1" key="1">
    <citation type="submission" date="2020-01" db="EMBL/GenBank/DDBJ databases">
        <title>Insect and environment-associated Actinomycetes.</title>
        <authorList>
            <person name="Currrie C."/>
            <person name="Chevrette M."/>
            <person name="Carlson C."/>
            <person name="Stubbendieck R."/>
            <person name="Wendt-Pienkowski E."/>
        </authorList>
    </citation>
    <scope>NUCLEOTIDE SEQUENCE</scope>
    <source>
        <strain evidence="1">SID12501</strain>
    </source>
</reference>
<sequence>MADDAESIVCELAANAVVHAKGIGEFFEVGMRRRDGVLIVEGLSDKWGVRPRETGKTVWAHLVINRGGAAC</sequence>
<dbReference type="EMBL" id="JAAGLU010000013">
    <property type="protein sequence ID" value="NEC87658.1"/>
    <property type="molecule type" value="Genomic_DNA"/>
</dbReference>
<organism evidence="1">
    <name type="scientific">Streptomyces sp. SID12501</name>
    <dbReference type="NCBI Taxonomy" id="2706042"/>
    <lineage>
        <taxon>Bacteria</taxon>
        <taxon>Bacillati</taxon>
        <taxon>Actinomycetota</taxon>
        <taxon>Actinomycetes</taxon>
        <taxon>Kitasatosporales</taxon>
        <taxon>Streptomycetaceae</taxon>
        <taxon>Streptomyces</taxon>
    </lineage>
</organism>
<gene>
    <name evidence="1" type="ORF">G3I71_17880</name>
</gene>
<name>A0A6B3BTJ4_9ACTN</name>
<comment type="caution">
    <text evidence="1">The sequence shown here is derived from an EMBL/GenBank/DDBJ whole genome shotgun (WGS) entry which is preliminary data.</text>
</comment>
<keyword evidence="1" id="KW-0067">ATP-binding</keyword>
<evidence type="ECO:0000313" key="1">
    <source>
        <dbReference type="EMBL" id="NEC87658.1"/>
    </source>
</evidence>
<accession>A0A6B3BTJ4</accession>
<protein>
    <submittedName>
        <fullName evidence="1">ATP-binding protein</fullName>
    </submittedName>
</protein>
<dbReference type="AlphaFoldDB" id="A0A6B3BTJ4"/>
<keyword evidence="1" id="KW-0547">Nucleotide-binding</keyword>
<dbReference type="GO" id="GO:0005524">
    <property type="term" value="F:ATP binding"/>
    <property type="evidence" value="ECO:0007669"/>
    <property type="project" value="UniProtKB-KW"/>
</dbReference>